<name>A0A2G9QGS6_AQUCT</name>
<accession>A0A2G9QGS6</accession>
<gene>
    <name evidence="1" type="ORF">AB205_0180590</name>
</gene>
<dbReference type="AlphaFoldDB" id="A0A2G9QGS6"/>
<evidence type="ECO:0000313" key="2">
    <source>
        <dbReference type="Proteomes" id="UP000228934"/>
    </source>
</evidence>
<dbReference type="EMBL" id="KV993030">
    <property type="protein sequence ID" value="PIO14767.1"/>
    <property type="molecule type" value="Genomic_DNA"/>
</dbReference>
<organism evidence="1 2">
    <name type="scientific">Aquarana catesbeiana</name>
    <name type="common">American bullfrog</name>
    <name type="synonym">Rana catesbeiana</name>
    <dbReference type="NCBI Taxonomy" id="8400"/>
    <lineage>
        <taxon>Eukaryota</taxon>
        <taxon>Metazoa</taxon>
        <taxon>Chordata</taxon>
        <taxon>Craniata</taxon>
        <taxon>Vertebrata</taxon>
        <taxon>Euteleostomi</taxon>
        <taxon>Amphibia</taxon>
        <taxon>Batrachia</taxon>
        <taxon>Anura</taxon>
        <taxon>Neobatrachia</taxon>
        <taxon>Ranoidea</taxon>
        <taxon>Ranidae</taxon>
        <taxon>Aquarana</taxon>
    </lineage>
</organism>
<proteinExistence type="predicted"/>
<reference evidence="2" key="1">
    <citation type="journal article" date="2017" name="Nat. Commun.">
        <title>The North American bullfrog draft genome provides insight into hormonal regulation of long noncoding RNA.</title>
        <authorList>
            <person name="Hammond S.A."/>
            <person name="Warren R.L."/>
            <person name="Vandervalk B.P."/>
            <person name="Kucuk E."/>
            <person name="Khan H."/>
            <person name="Gibb E.A."/>
            <person name="Pandoh P."/>
            <person name="Kirk H."/>
            <person name="Zhao Y."/>
            <person name="Jones M."/>
            <person name="Mungall A.J."/>
            <person name="Coope R."/>
            <person name="Pleasance S."/>
            <person name="Moore R.A."/>
            <person name="Holt R.A."/>
            <person name="Round J.M."/>
            <person name="Ohora S."/>
            <person name="Walle B.V."/>
            <person name="Veldhoen N."/>
            <person name="Helbing C.C."/>
            <person name="Birol I."/>
        </authorList>
    </citation>
    <scope>NUCLEOTIDE SEQUENCE [LARGE SCALE GENOMIC DNA]</scope>
</reference>
<protein>
    <submittedName>
        <fullName evidence="1">Uncharacterized protein</fullName>
    </submittedName>
</protein>
<dbReference type="Proteomes" id="UP000228934">
    <property type="component" value="Unassembled WGS sequence"/>
</dbReference>
<evidence type="ECO:0000313" key="1">
    <source>
        <dbReference type="EMBL" id="PIO14767.1"/>
    </source>
</evidence>
<sequence length="188" mass="21512">MLKLISTINPLPTKATCALTFFFFSKMVSKQHNDITTHIAWYVTQSGTKTHVRDSNSPMPSCGGKPEGNPLINKHINTVIPWITSIIHSRRMLESQSTRISKSFPIGNIGDSDNPFHSHCLSMQHHMWPEVRGPRRRSGTEHIRASQKRNTKPEYCILTAGALLSKYTDQYCSYWQVLIKCWFFSMTI</sequence>
<keyword evidence="2" id="KW-1185">Reference proteome</keyword>